<keyword evidence="10" id="KW-0408">Iron</keyword>
<feature type="signal peptide" evidence="14">
    <location>
        <begin position="1"/>
        <end position="24"/>
    </location>
</feature>
<evidence type="ECO:0000256" key="12">
    <source>
        <dbReference type="ARBA" id="ARBA00048179"/>
    </source>
</evidence>
<dbReference type="PANTHER" id="PTHR31528">
    <property type="entry name" value="4-AMINO-5-HYDROXYMETHYL-2-METHYLPYRIMIDINE PHOSPHATE SYNTHASE THI11-RELATED"/>
    <property type="match status" value="1"/>
</dbReference>
<evidence type="ECO:0000256" key="1">
    <source>
        <dbReference type="ARBA" id="ARBA00001946"/>
    </source>
</evidence>
<dbReference type="PROSITE" id="PS50887">
    <property type="entry name" value="GGDEF"/>
    <property type="match status" value="1"/>
</dbReference>
<dbReference type="Pfam" id="PF09084">
    <property type="entry name" value="NMT1"/>
    <property type="match status" value="1"/>
</dbReference>
<dbReference type="RefSeq" id="WP_128385101.1">
    <property type="nucleotide sequence ID" value="NZ_CP035033.1"/>
</dbReference>
<evidence type="ECO:0000259" key="15">
    <source>
        <dbReference type="PROSITE" id="PS50887"/>
    </source>
</evidence>
<evidence type="ECO:0000256" key="6">
    <source>
        <dbReference type="ARBA" id="ARBA00022679"/>
    </source>
</evidence>
<comment type="function">
    <text evidence="2">Responsible for the formation of the pyrimidine heterocycle in the thiamine biosynthesis pathway. Catalyzes the formation of hydroxymethylpyrimidine phosphate (HMP-P) from histidine and pyridoxal phosphate (PLP). The protein uses PLP and the active site histidine to form HMP-P, generating an inactive enzyme. The enzyme can only undergo a single turnover, which suggests it is a suicide enzyme.</text>
</comment>
<gene>
    <name evidence="16" type="ORF">EPV75_08505</name>
</gene>
<evidence type="ECO:0000313" key="17">
    <source>
        <dbReference type="Proteomes" id="UP000285478"/>
    </source>
</evidence>
<accession>A0A410H458</accession>
<dbReference type="Gene3D" id="3.30.70.270">
    <property type="match status" value="1"/>
</dbReference>
<evidence type="ECO:0000256" key="5">
    <source>
        <dbReference type="ARBA" id="ARBA00011738"/>
    </source>
</evidence>
<name>A0A410H458_9GAMM</name>
<dbReference type="EMBL" id="CP035033">
    <property type="protein sequence ID" value="QAB15704.1"/>
    <property type="molecule type" value="Genomic_DNA"/>
</dbReference>
<keyword evidence="7" id="KW-0479">Metal-binding</keyword>
<dbReference type="FunFam" id="3.30.70.270:FF:000001">
    <property type="entry name" value="Diguanylate cyclase domain protein"/>
    <property type="match status" value="1"/>
</dbReference>
<dbReference type="NCBIfam" id="TIGR00254">
    <property type="entry name" value="GGDEF"/>
    <property type="match status" value="1"/>
</dbReference>
<feature type="domain" description="GGDEF" evidence="15">
    <location>
        <begin position="394"/>
        <end position="524"/>
    </location>
</feature>
<evidence type="ECO:0000256" key="14">
    <source>
        <dbReference type="SAM" id="SignalP"/>
    </source>
</evidence>
<dbReference type="Gene3D" id="3.40.190.10">
    <property type="entry name" value="Periplasmic binding protein-like II"/>
    <property type="match status" value="2"/>
</dbReference>
<keyword evidence="13" id="KW-0812">Transmembrane</keyword>
<keyword evidence="8" id="KW-0663">Pyridoxal phosphate</keyword>
<evidence type="ECO:0000256" key="8">
    <source>
        <dbReference type="ARBA" id="ARBA00022898"/>
    </source>
</evidence>
<keyword evidence="17" id="KW-1185">Reference proteome</keyword>
<evidence type="ECO:0000256" key="4">
    <source>
        <dbReference type="ARBA" id="ARBA00009406"/>
    </source>
</evidence>
<comment type="catalytic activity">
    <reaction evidence="12">
        <text>N(6)-(pyridoxal phosphate)-L-lysyl-[4-amino-5-hydroxymethyl-2-methylpyrimidine phosphate synthase] + L-histidyl-[4-amino-5-hydroxymethyl-2-methylpyrimidine phosphate synthase] + 2 Fe(3+) + 4 H2O = L-lysyl-[4-amino-5-hydroxymethyl-2-methylpyrimidine phosphate synthase] + (2S)-2-amino-5-hydroxy-4-oxopentanoyl-[4-amino-5-hydroxymethyl-2-methylpyrimidine phosphate synthase] + 4-amino-2-methyl-5-(phosphooxymethyl)pyrimidine + 3-oxopropanoate + 2 Fe(2+) + 2 H(+)</text>
        <dbReference type="Rhea" id="RHEA:65756"/>
        <dbReference type="Rhea" id="RHEA-COMP:16892"/>
        <dbReference type="Rhea" id="RHEA-COMP:16893"/>
        <dbReference type="Rhea" id="RHEA-COMP:16894"/>
        <dbReference type="Rhea" id="RHEA-COMP:16895"/>
        <dbReference type="ChEBI" id="CHEBI:15377"/>
        <dbReference type="ChEBI" id="CHEBI:15378"/>
        <dbReference type="ChEBI" id="CHEBI:29033"/>
        <dbReference type="ChEBI" id="CHEBI:29034"/>
        <dbReference type="ChEBI" id="CHEBI:29969"/>
        <dbReference type="ChEBI" id="CHEBI:29979"/>
        <dbReference type="ChEBI" id="CHEBI:33190"/>
        <dbReference type="ChEBI" id="CHEBI:58354"/>
        <dbReference type="ChEBI" id="CHEBI:143915"/>
        <dbReference type="ChEBI" id="CHEBI:157692"/>
    </reaction>
    <physiologicalReaction direction="left-to-right" evidence="12">
        <dbReference type="Rhea" id="RHEA:65757"/>
    </physiologicalReaction>
</comment>
<keyword evidence="9" id="KW-0784">Thiamine biosynthesis</keyword>
<comment type="cofactor">
    <cofactor evidence="1">
        <name>Mg(2+)</name>
        <dbReference type="ChEBI" id="CHEBI:18420"/>
    </cofactor>
</comment>
<evidence type="ECO:0000256" key="10">
    <source>
        <dbReference type="ARBA" id="ARBA00023004"/>
    </source>
</evidence>
<dbReference type="GO" id="GO:0046872">
    <property type="term" value="F:metal ion binding"/>
    <property type="evidence" value="ECO:0007669"/>
    <property type="project" value="UniProtKB-KW"/>
</dbReference>
<dbReference type="SMART" id="SM00267">
    <property type="entry name" value="GGDEF"/>
    <property type="match status" value="1"/>
</dbReference>
<dbReference type="InterPro" id="IPR015168">
    <property type="entry name" value="SsuA/THI5"/>
</dbReference>
<dbReference type="PANTHER" id="PTHR31528:SF1">
    <property type="entry name" value="4-AMINO-5-HYDROXYMETHYL-2-METHYLPYRIMIDINE PHOSPHATE SYNTHASE THI11-RELATED"/>
    <property type="match status" value="1"/>
</dbReference>
<keyword evidence="6" id="KW-0808">Transferase</keyword>
<comment type="similarity">
    <text evidence="4">Belongs to the NMT1/THI5 family.</text>
</comment>
<reference evidence="16 17" key="1">
    <citation type="journal article" date="2018" name="Environ. Microbiol.">
        <title>Genomes of ubiquitous marine and hypersaline Hydrogenovibrio, Thiomicrorhabdus and Thiomicrospira spp. encode a diversity of mechanisms to sustain chemolithoautotrophy in heterogeneous environments.</title>
        <authorList>
            <person name="Scott K.M."/>
            <person name="Williams J."/>
            <person name="Porter C.M.B."/>
            <person name="Russel S."/>
            <person name="Harmer T.L."/>
            <person name="Paul J.H."/>
            <person name="Antonen K.M."/>
            <person name="Bridges M.K."/>
            <person name="Camper G.J."/>
            <person name="Campla C.K."/>
            <person name="Casella L.G."/>
            <person name="Chase E."/>
            <person name="Conrad J.W."/>
            <person name="Cruz M.C."/>
            <person name="Dunlap D.S."/>
            <person name="Duran L."/>
            <person name="Fahsbender E.M."/>
            <person name="Goldsmith D.B."/>
            <person name="Keeley R.F."/>
            <person name="Kondoff M.R."/>
            <person name="Kussy B.I."/>
            <person name="Lane M.K."/>
            <person name="Lawler S."/>
            <person name="Leigh B.A."/>
            <person name="Lewis C."/>
            <person name="Lostal L.M."/>
            <person name="Marking D."/>
            <person name="Mancera P.A."/>
            <person name="McClenthan E.C."/>
            <person name="McIntyre E.A."/>
            <person name="Mine J.A."/>
            <person name="Modi S."/>
            <person name="Moore B.D."/>
            <person name="Morgan W.A."/>
            <person name="Nelson K.M."/>
            <person name="Nguyen K.N."/>
            <person name="Ogburn N."/>
            <person name="Parrino D.G."/>
            <person name="Pedapudi A.D."/>
            <person name="Pelham R.P."/>
            <person name="Preece A.M."/>
            <person name="Rampersad E.A."/>
            <person name="Richardson J.C."/>
            <person name="Rodgers C.M."/>
            <person name="Schaffer B.L."/>
            <person name="Sheridan N.E."/>
            <person name="Solone M.R."/>
            <person name="Staley Z.R."/>
            <person name="Tabuchi M."/>
            <person name="Waide R.J."/>
            <person name="Wanjugi P.W."/>
            <person name="Young S."/>
            <person name="Clum A."/>
            <person name="Daum C."/>
            <person name="Huntemann M."/>
            <person name="Ivanova N."/>
            <person name="Kyrpides N."/>
            <person name="Mikhailova N."/>
            <person name="Palaniappan K."/>
            <person name="Pillay M."/>
            <person name="Reddy T.B.K."/>
            <person name="Shapiro N."/>
            <person name="Stamatis D."/>
            <person name="Varghese N."/>
            <person name="Woyke T."/>
            <person name="Boden R."/>
            <person name="Freyermuth S.K."/>
            <person name="Kerfeld C.A."/>
        </authorList>
    </citation>
    <scope>NUCLEOTIDE SEQUENCE [LARGE SCALE GENOMIC DNA]</scope>
    <source>
        <strain evidence="16 17">JR-2</strain>
    </source>
</reference>
<dbReference type="InterPro" id="IPR000160">
    <property type="entry name" value="GGDEF_dom"/>
</dbReference>
<evidence type="ECO:0000256" key="9">
    <source>
        <dbReference type="ARBA" id="ARBA00022977"/>
    </source>
</evidence>
<dbReference type="AlphaFoldDB" id="A0A410H458"/>
<dbReference type="SUPFAM" id="SSF55073">
    <property type="entry name" value="Nucleotide cyclase"/>
    <property type="match status" value="1"/>
</dbReference>
<feature type="transmembrane region" description="Helical" evidence="13">
    <location>
        <begin position="324"/>
        <end position="344"/>
    </location>
</feature>
<sequence>MNPPSVKRLFSFFLLMTLSASIFASETVKVQLRWLHQFQFAGYYIALEKGYYAEQGLNVELIAGGPHALKPIDDVLSGKVDYAITGSGVVIDRMEGKPVVALAAIMQTSPIVWITLKSSHIRSPHDMAGRKLLIMPPPESAELLTMLESEGIPREKLNIQNTSYRIEDLIDGKADAYDGYISNEPYYLTQKGVDYNIINPRDYGINFYSDVLITSEQKVKNNPEQVSRFINATLQGWEYALKHIDETIQLIHQKYAPQKTLDHLQFEAQTLKKLIMPELVQIGHMNPGRWQFIVDSYRQLNMTAADTDLDGFLFKEHQKTDYTLALKIALASAILLLIAGLVIIKFHKLSLELKKTNRQLEELTVIDQLTQVKNRRGLLEKSAYVLSQARRNGSSCSFLMLDIDNFKRINDNYGHPAGDAALINLAKIISTNRRKHDIVARLGGEEFAILLVDTNLDEAESVAQQILKDIQNSVIQCPNSRTEFSITASIGIALAEGELEIFWHKADQALYHAKSNGRNQISIA</sequence>
<dbReference type="Proteomes" id="UP000285478">
    <property type="component" value="Chromosome"/>
</dbReference>
<keyword evidence="14" id="KW-0732">Signal</keyword>
<dbReference type="InterPro" id="IPR027939">
    <property type="entry name" value="NMT1/THI5"/>
</dbReference>
<dbReference type="InterPro" id="IPR029787">
    <property type="entry name" value="Nucleotide_cyclase"/>
</dbReference>
<dbReference type="CDD" id="cd01949">
    <property type="entry name" value="GGDEF"/>
    <property type="match status" value="1"/>
</dbReference>
<keyword evidence="13" id="KW-0472">Membrane</keyword>
<feature type="chain" id="PRO_5019225151" description="Thiamine pyrimidine synthase" evidence="14">
    <location>
        <begin position="25"/>
        <end position="524"/>
    </location>
</feature>
<dbReference type="InterPro" id="IPR043128">
    <property type="entry name" value="Rev_trsase/Diguanyl_cyclase"/>
</dbReference>
<keyword evidence="13" id="KW-1133">Transmembrane helix</keyword>
<dbReference type="Pfam" id="PF00990">
    <property type="entry name" value="GGDEF"/>
    <property type="match status" value="1"/>
</dbReference>
<evidence type="ECO:0000256" key="7">
    <source>
        <dbReference type="ARBA" id="ARBA00022723"/>
    </source>
</evidence>
<comment type="pathway">
    <text evidence="3">Cofactor biosynthesis; thiamine diphosphate biosynthesis.</text>
</comment>
<comment type="subunit">
    <text evidence="5">Homodimer.</text>
</comment>
<dbReference type="KEGG" id="htr:EPV75_08505"/>
<dbReference type="GO" id="GO:0009228">
    <property type="term" value="P:thiamine biosynthetic process"/>
    <property type="evidence" value="ECO:0007669"/>
    <property type="project" value="UniProtKB-KW"/>
</dbReference>
<organism evidence="16 17">
    <name type="scientific">Hydrogenovibrio thermophilus</name>
    <dbReference type="NCBI Taxonomy" id="265883"/>
    <lineage>
        <taxon>Bacteria</taxon>
        <taxon>Pseudomonadati</taxon>
        <taxon>Pseudomonadota</taxon>
        <taxon>Gammaproteobacteria</taxon>
        <taxon>Thiotrichales</taxon>
        <taxon>Piscirickettsiaceae</taxon>
        <taxon>Hydrogenovibrio</taxon>
    </lineage>
</organism>
<evidence type="ECO:0000256" key="3">
    <source>
        <dbReference type="ARBA" id="ARBA00004948"/>
    </source>
</evidence>
<proteinExistence type="inferred from homology"/>
<dbReference type="GO" id="GO:0016740">
    <property type="term" value="F:transferase activity"/>
    <property type="evidence" value="ECO:0007669"/>
    <property type="project" value="UniProtKB-KW"/>
</dbReference>
<evidence type="ECO:0000256" key="11">
    <source>
        <dbReference type="ARBA" id="ARBA00033171"/>
    </source>
</evidence>
<evidence type="ECO:0000256" key="2">
    <source>
        <dbReference type="ARBA" id="ARBA00003469"/>
    </source>
</evidence>
<evidence type="ECO:0000256" key="13">
    <source>
        <dbReference type="SAM" id="Phobius"/>
    </source>
</evidence>
<evidence type="ECO:0000313" key="16">
    <source>
        <dbReference type="EMBL" id="QAB15704.1"/>
    </source>
</evidence>
<protein>
    <recommendedName>
        <fullName evidence="11">Thiamine pyrimidine synthase</fullName>
    </recommendedName>
</protein>
<dbReference type="SUPFAM" id="SSF53850">
    <property type="entry name" value="Periplasmic binding protein-like II"/>
    <property type="match status" value="1"/>
</dbReference>